<dbReference type="EMBL" id="JABDHM010000013">
    <property type="protein sequence ID" value="KAF5224241.1"/>
    <property type="molecule type" value="Genomic_DNA"/>
</dbReference>
<comment type="similarity">
    <text evidence="5">Belongs to the adaptor complexes medium subunit family.</text>
</comment>
<keyword evidence="2 5" id="KW-0813">Transport</keyword>
<reference evidence="8 9" key="1">
    <citation type="journal article" date="2019" name="Genome Biol. Evol.">
        <title>Nanopore Sequencing Significantly Improves Genome Assembly of the Protozoan Parasite Trypanosoma cruzi.</title>
        <authorList>
            <person name="Diaz-Viraque F."/>
            <person name="Pita S."/>
            <person name="Greif G."/>
            <person name="de Souza R.C.M."/>
            <person name="Iraola G."/>
            <person name="Robello C."/>
        </authorList>
    </citation>
    <scope>NUCLEOTIDE SEQUENCE [LARGE SCALE GENOMIC DNA]</scope>
    <source>
        <strain evidence="8 9">Berenice</strain>
    </source>
</reference>
<dbReference type="PANTHER" id="PTHR10529">
    <property type="entry name" value="AP COMPLEX SUBUNIT MU"/>
    <property type="match status" value="1"/>
</dbReference>
<feature type="domain" description="MHD" evidence="7">
    <location>
        <begin position="227"/>
        <end position="476"/>
    </location>
</feature>
<comment type="subcellular location">
    <subcellularLocation>
        <location evidence="1">Endomembrane system</location>
    </subcellularLocation>
</comment>
<evidence type="ECO:0000256" key="2">
    <source>
        <dbReference type="ARBA" id="ARBA00022448"/>
    </source>
</evidence>
<evidence type="ECO:0000313" key="8">
    <source>
        <dbReference type="EMBL" id="KAF5224241.1"/>
    </source>
</evidence>
<dbReference type="SUPFAM" id="SSF64356">
    <property type="entry name" value="SNARE-like"/>
    <property type="match status" value="1"/>
</dbReference>
<dbReference type="Pfam" id="PF00928">
    <property type="entry name" value="Adap_comp_sub"/>
    <property type="match status" value="1"/>
</dbReference>
<evidence type="ECO:0000256" key="6">
    <source>
        <dbReference type="SAM" id="SignalP"/>
    </source>
</evidence>
<keyword evidence="3 5" id="KW-0653">Protein transport</keyword>
<keyword evidence="6" id="KW-0732">Signal</keyword>
<proteinExistence type="inferred from homology"/>
<dbReference type="InterPro" id="IPR011012">
    <property type="entry name" value="Longin-like_dom_sf"/>
</dbReference>
<dbReference type="PIRSF" id="PIRSF005992">
    <property type="entry name" value="Clathrin_mu"/>
    <property type="match status" value="1"/>
</dbReference>
<evidence type="ECO:0000259" key="7">
    <source>
        <dbReference type="PROSITE" id="PS51072"/>
    </source>
</evidence>
<comment type="caution">
    <text evidence="8">The sequence shown here is derived from an EMBL/GenBank/DDBJ whole genome shotgun (WGS) entry which is preliminary data.</text>
</comment>
<dbReference type="GO" id="GO:0006886">
    <property type="term" value="P:intracellular protein transport"/>
    <property type="evidence" value="ECO:0007669"/>
    <property type="project" value="UniProtKB-UniRule"/>
</dbReference>
<keyword evidence="4" id="KW-0472">Membrane</keyword>
<accession>A0A7J6YBX8</accession>
<gene>
    <name evidence="8" type="ORF">ECC02_002497</name>
</gene>
<evidence type="ECO:0000313" key="9">
    <source>
        <dbReference type="Proteomes" id="UP000583944"/>
    </source>
</evidence>
<dbReference type="Proteomes" id="UP000583944">
    <property type="component" value="Unassembled WGS sequence"/>
</dbReference>
<dbReference type="VEuPathDB" id="TriTrypDB:BCY84_20683"/>
<dbReference type="AlphaFoldDB" id="A0A7J6YBX8"/>
<protein>
    <recommendedName>
        <fullName evidence="7">MHD domain-containing protein</fullName>
    </recommendedName>
</protein>
<dbReference type="PRINTS" id="PR00314">
    <property type="entry name" value="CLATHRINADPT"/>
</dbReference>
<dbReference type="SUPFAM" id="SSF49447">
    <property type="entry name" value="Second domain of Mu2 adaptin subunit (ap50) of ap2 adaptor"/>
    <property type="match status" value="1"/>
</dbReference>
<dbReference type="InterPro" id="IPR050431">
    <property type="entry name" value="Adaptor_comp_med_subunit"/>
</dbReference>
<dbReference type="PROSITE" id="PS00991">
    <property type="entry name" value="CLAT_ADAPTOR_M_2"/>
    <property type="match status" value="1"/>
</dbReference>
<feature type="chain" id="PRO_5029681885" description="MHD domain-containing protein" evidence="6">
    <location>
        <begin position="16"/>
        <end position="478"/>
    </location>
</feature>
<dbReference type="GO" id="GO:0016192">
    <property type="term" value="P:vesicle-mediated transport"/>
    <property type="evidence" value="ECO:0007669"/>
    <property type="project" value="InterPro"/>
</dbReference>
<evidence type="ECO:0000256" key="5">
    <source>
        <dbReference type="PIRNR" id="PIRNR005992"/>
    </source>
</evidence>
<feature type="signal peptide" evidence="6">
    <location>
        <begin position="1"/>
        <end position="15"/>
    </location>
</feature>
<dbReference type="Gene3D" id="2.60.40.1170">
    <property type="entry name" value="Mu homology domain, subdomain B"/>
    <property type="match status" value="2"/>
</dbReference>
<dbReference type="VEuPathDB" id="TriTrypDB:ECC02_002497"/>
<evidence type="ECO:0000256" key="3">
    <source>
        <dbReference type="ARBA" id="ARBA00022927"/>
    </source>
</evidence>
<name>A0A7J6YBX8_TRYCR</name>
<dbReference type="InterPro" id="IPR018240">
    <property type="entry name" value="Clathrin_mu_CS"/>
</dbReference>
<evidence type="ECO:0000256" key="4">
    <source>
        <dbReference type="ARBA" id="ARBA00023136"/>
    </source>
</evidence>
<dbReference type="InterPro" id="IPR001392">
    <property type="entry name" value="Clathrin_mu"/>
</dbReference>
<dbReference type="GO" id="GO:0030131">
    <property type="term" value="C:clathrin adaptor complex"/>
    <property type="evidence" value="ECO:0007669"/>
    <property type="project" value="UniProtKB-UniRule"/>
</dbReference>
<dbReference type="InterPro" id="IPR036168">
    <property type="entry name" value="AP2_Mu_C_sf"/>
</dbReference>
<dbReference type="GO" id="GO:0012505">
    <property type="term" value="C:endomembrane system"/>
    <property type="evidence" value="ECO:0007669"/>
    <property type="project" value="UniProtKB-SubCell"/>
</dbReference>
<organism evidence="8 9">
    <name type="scientific">Trypanosoma cruzi</name>
    <dbReference type="NCBI Taxonomy" id="5693"/>
    <lineage>
        <taxon>Eukaryota</taxon>
        <taxon>Discoba</taxon>
        <taxon>Euglenozoa</taxon>
        <taxon>Kinetoplastea</taxon>
        <taxon>Metakinetoplastina</taxon>
        <taxon>Trypanosomatida</taxon>
        <taxon>Trypanosomatidae</taxon>
        <taxon>Trypanosoma</taxon>
        <taxon>Schizotrypanum</taxon>
    </lineage>
</organism>
<sequence>MRFFFFVVCVCSLCACPFFFSRWRKGSEHLLDHLCSEKEGKRWCVAQGKWSRMISSVFFLNHHGEVIIEKQFREKLPRTILEDFWSTYMTPLRSVHEAPAVTPYSRFAFVQIHRNDVVLLAILTNEGFPLLVIEILSLIGWVVQEYLKVFSENTLRENFSVVYQLLEELIDNGYPLTTEMHFLEELVVPPTLENKFRNVLDAPMKKRRRHLGVRSVPWRDPLTRHTSNEIFFDVVEKFDCIVDCEGNIVRAVVRGAVHVNCRLTGMPDVVVRMANLDFVDDFAFHRCVRRHRYETDRTITFIPPDGKFTLLEYLCKPLLGAQAPFYVTPQITFDKSGGRFNCMVGIRGAGTIGKNKDYGIHKVVIHLPLPPQTESVQVHSSTQGTTNFNKTRGILTWSVGTLFRGTSSLSGEFTFSTDKGADGVIPCTGDSAIVEFNIPNHLLSSIRMDSVQVLNEIGKPYKGVKYVTHSGRFVVRTV</sequence>
<dbReference type="FunFam" id="3.30.450.60:FF:000002">
    <property type="entry name" value="AP-2 complex subunit mu, putative"/>
    <property type="match status" value="1"/>
</dbReference>
<dbReference type="PROSITE" id="PS51257">
    <property type="entry name" value="PROKAR_LIPOPROTEIN"/>
    <property type="match status" value="1"/>
</dbReference>
<dbReference type="CDD" id="cd14837">
    <property type="entry name" value="AP3_Mu_N"/>
    <property type="match status" value="1"/>
</dbReference>
<dbReference type="PROSITE" id="PS51072">
    <property type="entry name" value="MHD"/>
    <property type="match status" value="1"/>
</dbReference>
<evidence type="ECO:0000256" key="1">
    <source>
        <dbReference type="ARBA" id="ARBA00004308"/>
    </source>
</evidence>
<dbReference type="CDD" id="cd09252">
    <property type="entry name" value="AP-3_Mu3_Cterm"/>
    <property type="match status" value="1"/>
</dbReference>
<dbReference type="Gene3D" id="3.30.450.60">
    <property type="match status" value="1"/>
</dbReference>
<dbReference type="InterPro" id="IPR028565">
    <property type="entry name" value="MHD"/>
</dbReference>